<dbReference type="EMBL" id="BARV01019888">
    <property type="protein sequence ID" value="GAI21100.1"/>
    <property type="molecule type" value="Genomic_DNA"/>
</dbReference>
<comment type="caution">
    <text evidence="1">The sequence shown here is derived from an EMBL/GenBank/DDBJ whole genome shotgun (WGS) entry which is preliminary data.</text>
</comment>
<protein>
    <submittedName>
        <fullName evidence="1">Uncharacterized protein</fullName>
    </submittedName>
</protein>
<name>X1N2M1_9ZZZZ</name>
<reference evidence="1" key="1">
    <citation type="journal article" date="2014" name="Front. Microbiol.">
        <title>High frequency of phylogenetically diverse reductive dehalogenase-homologous genes in deep subseafloor sedimentary metagenomes.</title>
        <authorList>
            <person name="Kawai M."/>
            <person name="Futagami T."/>
            <person name="Toyoda A."/>
            <person name="Takaki Y."/>
            <person name="Nishi S."/>
            <person name="Hori S."/>
            <person name="Arai W."/>
            <person name="Tsubouchi T."/>
            <person name="Morono Y."/>
            <person name="Uchiyama I."/>
            <person name="Ito T."/>
            <person name="Fujiyama A."/>
            <person name="Inagaki F."/>
            <person name="Takami H."/>
        </authorList>
    </citation>
    <scope>NUCLEOTIDE SEQUENCE</scope>
    <source>
        <strain evidence="1">Expedition CK06-06</strain>
    </source>
</reference>
<organism evidence="1">
    <name type="scientific">marine sediment metagenome</name>
    <dbReference type="NCBI Taxonomy" id="412755"/>
    <lineage>
        <taxon>unclassified sequences</taxon>
        <taxon>metagenomes</taxon>
        <taxon>ecological metagenomes</taxon>
    </lineage>
</organism>
<gene>
    <name evidence="1" type="ORF">S06H3_33335</name>
</gene>
<sequence length="76" mass="8523">MQSLRDKARELVSIAEGELLKKEGTILALRRELAKVRGELAAANAQQRAVRSEKCRGCIYKLASLQALEEKEKVKK</sequence>
<evidence type="ECO:0000313" key="1">
    <source>
        <dbReference type="EMBL" id="GAI21100.1"/>
    </source>
</evidence>
<dbReference type="AlphaFoldDB" id="X1N2M1"/>
<accession>X1N2M1</accession>
<proteinExistence type="predicted"/>